<evidence type="ECO:0000256" key="1">
    <source>
        <dbReference type="SAM" id="Phobius"/>
    </source>
</evidence>
<dbReference type="Gene3D" id="2.40.70.10">
    <property type="entry name" value="Acid Proteases"/>
    <property type="match status" value="1"/>
</dbReference>
<dbReference type="InterPro" id="IPR021109">
    <property type="entry name" value="Peptidase_aspartic_dom_sf"/>
</dbReference>
<feature type="transmembrane region" description="Helical" evidence="1">
    <location>
        <begin position="51"/>
        <end position="69"/>
    </location>
</feature>
<protein>
    <submittedName>
        <fullName evidence="3">Uncharacterized protein LOC103510600 isoform X4</fullName>
    </submittedName>
</protein>
<dbReference type="Proteomes" id="UP000079169">
    <property type="component" value="Unplaced"/>
</dbReference>
<reference evidence="3" key="1">
    <citation type="submission" date="2025-08" db="UniProtKB">
        <authorList>
            <consortium name="RefSeq"/>
        </authorList>
    </citation>
    <scope>IDENTIFICATION</scope>
</reference>
<dbReference type="GeneID" id="103510600"/>
<keyword evidence="1" id="KW-1133">Transmembrane helix</keyword>
<sequence>MNKQKNKSTTIRAIFDSGSTQTYITKRLFKALGLEKDLQFTVRSVLAELSVWVYSMCFSVCLLCGAVQFQQ</sequence>
<gene>
    <name evidence="3" type="primary">LOC103510600</name>
</gene>
<dbReference type="AlphaFoldDB" id="A0A3Q0J0E0"/>
<organism evidence="2 3">
    <name type="scientific">Diaphorina citri</name>
    <name type="common">Asian citrus psyllid</name>
    <dbReference type="NCBI Taxonomy" id="121845"/>
    <lineage>
        <taxon>Eukaryota</taxon>
        <taxon>Metazoa</taxon>
        <taxon>Ecdysozoa</taxon>
        <taxon>Arthropoda</taxon>
        <taxon>Hexapoda</taxon>
        <taxon>Insecta</taxon>
        <taxon>Pterygota</taxon>
        <taxon>Neoptera</taxon>
        <taxon>Paraneoptera</taxon>
        <taxon>Hemiptera</taxon>
        <taxon>Sternorrhyncha</taxon>
        <taxon>Psylloidea</taxon>
        <taxon>Psyllidae</taxon>
        <taxon>Diaphorininae</taxon>
        <taxon>Diaphorina</taxon>
    </lineage>
</organism>
<name>A0A3Q0J0E0_DIACI</name>
<keyword evidence="1" id="KW-0812">Transmembrane</keyword>
<proteinExistence type="predicted"/>
<dbReference type="RefSeq" id="XP_026680418.1">
    <property type="nucleotide sequence ID" value="XM_026824617.1"/>
</dbReference>
<evidence type="ECO:0000313" key="3">
    <source>
        <dbReference type="RefSeq" id="XP_026680418.1"/>
    </source>
</evidence>
<accession>A0A3Q0J0E0</accession>
<evidence type="ECO:0000313" key="2">
    <source>
        <dbReference type="Proteomes" id="UP000079169"/>
    </source>
</evidence>
<keyword evidence="2" id="KW-1185">Reference proteome</keyword>
<dbReference type="Pfam" id="PF13650">
    <property type="entry name" value="Asp_protease_2"/>
    <property type="match status" value="1"/>
</dbReference>
<keyword evidence="1" id="KW-0472">Membrane</keyword>